<dbReference type="Gene3D" id="3.40.50.720">
    <property type="entry name" value="NAD(P)-binding Rossmann-like Domain"/>
    <property type="match status" value="1"/>
</dbReference>
<organism evidence="9 10">
    <name type="scientific">Agromyces bauzanensis</name>
    <dbReference type="NCBI Taxonomy" id="1308924"/>
    <lineage>
        <taxon>Bacteria</taxon>
        <taxon>Bacillati</taxon>
        <taxon>Actinomycetota</taxon>
        <taxon>Actinomycetes</taxon>
        <taxon>Micrococcales</taxon>
        <taxon>Microbacteriaceae</taxon>
        <taxon>Agromyces</taxon>
    </lineage>
</organism>
<reference evidence="9" key="1">
    <citation type="journal article" date="2014" name="Int. J. Syst. Evol. Microbiol.">
        <title>Complete genome sequence of Corynebacterium casei LMG S-19264T (=DSM 44701T), isolated from a smear-ripened cheese.</title>
        <authorList>
            <consortium name="US DOE Joint Genome Institute (JGI-PGF)"/>
            <person name="Walter F."/>
            <person name="Albersmeier A."/>
            <person name="Kalinowski J."/>
            <person name="Ruckert C."/>
        </authorList>
    </citation>
    <scope>NUCLEOTIDE SEQUENCE</scope>
    <source>
        <strain evidence="9">CGMCC 1.8984</strain>
    </source>
</reference>
<dbReference type="Proteomes" id="UP000636956">
    <property type="component" value="Unassembled WGS sequence"/>
</dbReference>
<reference evidence="9" key="2">
    <citation type="submission" date="2020-09" db="EMBL/GenBank/DDBJ databases">
        <authorList>
            <person name="Sun Q."/>
            <person name="Zhou Y."/>
        </authorList>
    </citation>
    <scope>NUCLEOTIDE SEQUENCE</scope>
    <source>
        <strain evidence="9">CGMCC 1.8984</strain>
    </source>
</reference>
<dbReference type="GO" id="GO:0016780">
    <property type="term" value="F:phosphotransferase activity, for other substituted phosphate groups"/>
    <property type="evidence" value="ECO:0007669"/>
    <property type="project" value="TreeGrafter"/>
</dbReference>
<evidence type="ECO:0000256" key="3">
    <source>
        <dbReference type="ARBA" id="ARBA00022679"/>
    </source>
</evidence>
<evidence type="ECO:0000256" key="5">
    <source>
        <dbReference type="ARBA" id="ARBA00022989"/>
    </source>
</evidence>
<dbReference type="Pfam" id="PF02397">
    <property type="entry name" value="Bac_transf"/>
    <property type="match status" value="1"/>
</dbReference>
<dbReference type="EMBL" id="BMMD01000021">
    <property type="protein sequence ID" value="GGJ90157.1"/>
    <property type="molecule type" value="Genomic_DNA"/>
</dbReference>
<comment type="subcellular location">
    <subcellularLocation>
        <location evidence="1">Membrane</location>
        <topology evidence="1">Multi-pass membrane protein</topology>
    </subcellularLocation>
</comment>
<proteinExistence type="inferred from homology"/>
<feature type="transmembrane region" description="Helical" evidence="7">
    <location>
        <begin position="131"/>
        <end position="149"/>
    </location>
</feature>
<evidence type="ECO:0000313" key="9">
    <source>
        <dbReference type="EMBL" id="GGJ90157.1"/>
    </source>
</evidence>
<dbReference type="Pfam" id="PF13727">
    <property type="entry name" value="CoA_binding_3"/>
    <property type="match status" value="1"/>
</dbReference>
<feature type="transmembrane region" description="Helical" evidence="7">
    <location>
        <begin position="107"/>
        <end position="125"/>
    </location>
</feature>
<feature type="transmembrane region" description="Helical" evidence="7">
    <location>
        <begin position="66"/>
        <end position="86"/>
    </location>
</feature>
<dbReference type="RefSeq" id="WP_229662410.1">
    <property type="nucleotide sequence ID" value="NZ_BAABFW010000027.1"/>
</dbReference>
<evidence type="ECO:0000256" key="4">
    <source>
        <dbReference type="ARBA" id="ARBA00022692"/>
    </source>
</evidence>
<evidence type="ECO:0000256" key="1">
    <source>
        <dbReference type="ARBA" id="ARBA00004141"/>
    </source>
</evidence>
<evidence type="ECO:0000313" key="10">
    <source>
        <dbReference type="Proteomes" id="UP000636956"/>
    </source>
</evidence>
<feature type="transmembrane region" description="Helical" evidence="7">
    <location>
        <begin position="303"/>
        <end position="324"/>
    </location>
</feature>
<evidence type="ECO:0000259" key="8">
    <source>
        <dbReference type="Pfam" id="PF02397"/>
    </source>
</evidence>
<evidence type="ECO:0000256" key="6">
    <source>
        <dbReference type="ARBA" id="ARBA00023136"/>
    </source>
</evidence>
<name>A0A917PSC3_9MICO</name>
<dbReference type="PANTHER" id="PTHR30576">
    <property type="entry name" value="COLANIC BIOSYNTHESIS UDP-GLUCOSE LIPID CARRIER TRANSFERASE"/>
    <property type="match status" value="1"/>
</dbReference>
<accession>A0A917PSC3</accession>
<keyword evidence="5 7" id="KW-1133">Transmembrane helix</keyword>
<feature type="domain" description="Bacterial sugar transferase" evidence="8">
    <location>
        <begin position="298"/>
        <end position="486"/>
    </location>
</feature>
<sequence length="493" mass="54448">MALTKPRETSPPSTVVARWQRGFAIRLFMTDLLAVVVAVFGSQVLRFGTRVVELDIPRTKAVEFEITYTALSVVVIVAWMLALEFFATRDHKVIGSGSVEYRRIADATLRVFGLFAIVAFLTQSLVGRGYLLIALPAGLVLLLVSRWAWRQWLNGKRAEGEYLYRALLMGDRMKSQHVAQQIKRDGASGIHIVGAITEHGTTSQDLSPGIPVVAGYADALDAIDRAGVDTVILTGADTIEPRDMRQLGWDLESRSMSLIVAPALTDVAGPRIHARPVAGLPLIHVEYPAFEGRKQVSKRIFDIFGSLALIALSSPIMVAVAIVVKLSSPGPVFYSQERIGLGGVPFPMLKFRSMVHGADDQLKSLLDEQGTSDRPLFKINNDPRITPVGRFIRRYSLDELPQFFNVLRGDMSLVGPRPQREAEVALYDPSAHRRLMMKPGISGLWQVSGRSSLEWDDAIRLDLYYVENWSTVGDIVILWRTIRAVVAPGTGAH</sequence>
<evidence type="ECO:0000256" key="2">
    <source>
        <dbReference type="ARBA" id="ARBA00006464"/>
    </source>
</evidence>
<comment type="similarity">
    <text evidence="2">Belongs to the bacterial sugar transferase family.</text>
</comment>
<dbReference type="InterPro" id="IPR003362">
    <property type="entry name" value="Bact_transf"/>
</dbReference>
<protein>
    <submittedName>
        <fullName evidence="9">Polyprenyl glycosylphosphotransferase</fullName>
    </submittedName>
</protein>
<keyword evidence="10" id="KW-1185">Reference proteome</keyword>
<gene>
    <name evidence="9" type="ORF">GCM10011372_30870</name>
</gene>
<feature type="transmembrane region" description="Helical" evidence="7">
    <location>
        <begin position="27"/>
        <end position="46"/>
    </location>
</feature>
<keyword evidence="6 7" id="KW-0472">Membrane</keyword>
<dbReference type="PANTHER" id="PTHR30576:SF10">
    <property type="entry name" value="SLL5057 PROTEIN"/>
    <property type="match status" value="1"/>
</dbReference>
<keyword evidence="4 7" id="KW-0812">Transmembrane</keyword>
<dbReference type="AlphaFoldDB" id="A0A917PSC3"/>
<keyword evidence="3" id="KW-0808">Transferase</keyword>
<dbReference type="NCBIfam" id="TIGR03025">
    <property type="entry name" value="EPS_sugtrans"/>
    <property type="match status" value="1"/>
</dbReference>
<evidence type="ECO:0000256" key="7">
    <source>
        <dbReference type="SAM" id="Phobius"/>
    </source>
</evidence>
<dbReference type="GO" id="GO:0016020">
    <property type="term" value="C:membrane"/>
    <property type="evidence" value="ECO:0007669"/>
    <property type="project" value="UniProtKB-SubCell"/>
</dbReference>
<dbReference type="InterPro" id="IPR017475">
    <property type="entry name" value="EPS_sugar_tfrase"/>
</dbReference>
<comment type="caution">
    <text evidence="9">The sequence shown here is derived from an EMBL/GenBank/DDBJ whole genome shotgun (WGS) entry which is preliminary data.</text>
</comment>